<gene>
    <name evidence="2" type="ORF">A0O34_18320</name>
</gene>
<dbReference type="KEGG" id="chh:A0O34_18320"/>
<protein>
    <recommendedName>
        <fullName evidence="4">C1q domain-containing protein</fullName>
    </recommendedName>
</protein>
<dbReference type="AlphaFoldDB" id="A0A172XZP4"/>
<evidence type="ECO:0008006" key="4">
    <source>
        <dbReference type="Google" id="ProtNLM"/>
    </source>
</evidence>
<evidence type="ECO:0000256" key="1">
    <source>
        <dbReference type="SAM" id="SignalP"/>
    </source>
</evidence>
<evidence type="ECO:0000313" key="2">
    <source>
        <dbReference type="EMBL" id="ANF52350.1"/>
    </source>
</evidence>
<feature type="signal peptide" evidence="1">
    <location>
        <begin position="1"/>
        <end position="18"/>
    </location>
</feature>
<dbReference type="Proteomes" id="UP000077824">
    <property type="component" value="Chromosome"/>
</dbReference>
<dbReference type="STRING" id="1685010.A0O34_18320"/>
<dbReference type="OrthoDB" id="1230881at2"/>
<name>A0A172XZP4_9FLAO</name>
<evidence type="ECO:0000313" key="3">
    <source>
        <dbReference type="Proteomes" id="UP000077824"/>
    </source>
</evidence>
<feature type="chain" id="PRO_5008004083" description="C1q domain-containing protein" evidence="1">
    <location>
        <begin position="19"/>
        <end position="234"/>
    </location>
</feature>
<sequence>MKKTILLVTVLFSTFYYSQVGINTSNPQGQFTIDAAKDNPATGTPNAAQQLNDFTVTSTGNVGIGTNAPTNKVHINGDFRLTDGTQANGKILVSDVNGVGTWQDSSPAVIVTSTTGTQVPLAVAFTWIGSSATVTIPGYYLISPRLITDKTPANCGNFIAYNLSKSSTAILNPAFPLQDSHFAPGTVTDFIYSTNVALLEAGTYYMFVRYSGGCTSNTTRLNAGQNSFTLTLLK</sequence>
<dbReference type="EMBL" id="CP015199">
    <property type="protein sequence ID" value="ANF52350.1"/>
    <property type="molecule type" value="Genomic_DNA"/>
</dbReference>
<dbReference type="RefSeq" id="WP_066757953.1">
    <property type="nucleotide sequence ID" value="NZ_CP015199.1"/>
</dbReference>
<keyword evidence="3" id="KW-1185">Reference proteome</keyword>
<reference evidence="2 3" key="1">
    <citation type="submission" date="2016-04" db="EMBL/GenBank/DDBJ databases">
        <title>Complete Genome Sequence of Chryseobacterium sp. IHBB 10212.</title>
        <authorList>
            <person name="Pal M."/>
            <person name="Swarnkar M.K."/>
            <person name="Kaushal K."/>
            <person name="Chhibber S."/>
            <person name="Singh A.K."/>
            <person name="Gulati A."/>
        </authorList>
    </citation>
    <scope>NUCLEOTIDE SEQUENCE [LARGE SCALE GENOMIC DNA]</scope>
    <source>
        <strain evidence="2 3">IHBB 10212</strain>
    </source>
</reference>
<accession>A0A172XZP4</accession>
<keyword evidence="1" id="KW-0732">Signal</keyword>
<proteinExistence type="predicted"/>
<organism evidence="2 3">
    <name type="scientific">Chryseobacterium glaciei</name>
    <dbReference type="NCBI Taxonomy" id="1685010"/>
    <lineage>
        <taxon>Bacteria</taxon>
        <taxon>Pseudomonadati</taxon>
        <taxon>Bacteroidota</taxon>
        <taxon>Flavobacteriia</taxon>
        <taxon>Flavobacteriales</taxon>
        <taxon>Weeksellaceae</taxon>
        <taxon>Chryseobacterium group</taxon>
        <taxon>Chryseobacterium</taxon>
    </lineage>
</organism>